<comment type="caution">
    <text evidence="2">The sequence shown here is derived from an EMBL/GenBank/DDBJ whole genome shotgun (WGS) entry which is preliminary data.</text>
</comment>
<dbReference type="Proteomes" id="UP001054821">
    <property type="component" value="Chromosome 1"/>
</dbReference>
<keyword evidence="3" id="KW-1185">Reference proteome</keyword>
<dbReference type="PANTHER" id="PTHR37610:SF100">
    <property type="entry name" value="COPIA-LIKE POLYPROTEIN_RETROTRANSPOSON"/>
    <property type="match status" value="1"/>
</dbReference>
<name>A0AAD4ZNL1_PRUDU</name>
<sequence length="262" mass="29472">MWYQSRTSNPSSSYFFSCRTLPSRAANLSPQETIGDSSGTFKVEPSSPYHINNSDHPGLVIVPKPLNGDNYDMWRRFMTVSLNAKNKLGFVDGTLKKLSSKSDPDEHAMWMRSNDMVFSWIVNTLDPEITDSVIYCTTAGEIWEDLHEQFSQTHSHRNKLMQFLMGLNESYIVVRGPILLMNPLLSVMQAYASISQEEKQHTLGASRALLEPPILLSWLLELDALIRIDPPTTRIVALTCQTKTIPRPLTVMSTACEGFSVA</sequence>
<proteinExistence type="predicted"/>
<dbReference type="EMBL" id="JAJFAZ020000001">
    <property type="protein sequence ID" value="KAI5351311.1"/>
    <property type="molecule type" value="Genomic_DNA"/>
</dbReference>
<gene>
    <name evidence="2" type="ORF">L3X38_004202</name>
</gene>
<protein>
    <recommendedName>
        <fullName evidence="1">Retrotransposon Copia-like N-terminal domain-containing protein</fullName>
    </recommendedName>
</protein>
<reference evidence="2 3" key="1">
    <citation type="journal article" date="2022" name="G3 (Bethesda)">
        <title>Whole-genome sequence and methylome profiling of the almond [Prunus dulcis (Mill.) D.A. Webb] cultivar 'Nonpareil'.</title>
        <authorList>
            <person name="D'Amico-Willman K.M."/>
            <person name="Ouma W.Z."/>
            <person name="Meulia T."/>
            <person name="Sideli G.M."/>
            <person name="Gradziel T.M."/>
            <person name="Fresnedo-Ramirez J."/>
        </authorList>
    </citation>
    <scope>NUCLEOTIDE SEQUENCE [LARGE SCALE GENOMIC DNA]</scope>
    <source>
        <strain evidence="2">Clone GOH B32 T37-40</strain>
    </source>
</reference>
<evidence type="ECO:0000259" key="1">
    <source>
        <dbReference type="Pfam" id="PF14244"/>
    </source>
</evidence>
<dbReference type="AlphaFoldDB" id="A0AAD4ZNL1"/>
<evidence type="ECO:0000313" key="2">
    <source>
        <dbReference type="EMBL" id="KAI5351311.1"/>
    </source>
</evidence>
<organism evidence="2 3">
    <name type="scientific">Prunus dulcis</name>
    <name type="common">Almond</name>
    <name type="synonym">Amygdalus dulcis</name>
    <dbReference type="NCBI Taxonomy" id="3755"/>
    <lineage>
        <taxon>Eukaryota</taxon>
        <taxon>Viridiplantae</taxon>
        <taxon>Streptophyta</taxon>
        <taxon>Embryophyta</taxon>
        <taxon>Tracheophyta</taxon>
        <taxon>Spermatophyta</taxon>
        <taxon>Magnoliopsida</taxon>
        <taxon>eudicotyledons</taxon>
        <taxon>Gunneridae</taxon>
        <taxon>Pentapetalae</taxon>
        <taxon>rosids</taxon>
        <taxon>fabids</taxon>
        <taxon>Rosales</taxon>
        <taxon>Rosaceae</taxon>
        <taxon>Amygdaloideae</taxon>
        <taxon>Amygdaleae</taxon>
        <taxon>Prunus</taxon>
    </lineage>
</organism>
<feature type="domain" description="Retrotransposon Copia-like N-terminal" evidence="1">
    <location>
        <begin position="53"/>
        <end position="97"/>
    </location>
</feature>
<dbReference type="Pfam" id="PF14244">
    <property type="entry name" value="Retrotran_gag_3"/>
    <property type="match status" value="1"/>
</dbReference>
<accession>A0AAD4ZNL1</accession>
<evidence type="ECO:0000313" key="3">
    <source>
        <dbReference type="Proteomes" id="UP001054821"/>
    </source>
</evidence>
<dbReference type="InterPro" id="IPR029472">
    <property type="entry name" value="Copia-like_N"/>
</dbReference>
<dbReference type="PANTHER" id="PTHR37610">
    <property type="entry name" value="CCHC-TYPE DOMAIN-CONTAINING PROTEIN"/>
    <property type="match status" value="1"/>
</dbReference>